<feature type="transmembrane region" description="Helical" evidence="1">
    <location>
        <begin position="125"/>
        <end position="147"/>
    </location>
</feature>
<accession>A0A9D7S7T1</accession>
<keyword evidence="1" id="KW-0472">Membrane</keyword>
<feature type="transmembrane region" description="Helical" evidence="1">
    <location>
        <begin position="53"/>
        <end position="79"/>
    </location>
</feature>
<organism evidence="2 3">
    <name type="scientific">Candidatus Defluviibacterium haderslevense</name>
    <dbReference type="NCBI Taxonomy" id="2981993"/>
    <lineage>
        <taxon>Bacteria</taxon>
        <taxon>Pseudomonadati</taxon>
        <taxon>Bacteroidota</taxon>
        <taxon>Saprospiria</taxon>
        <taxon>Saprospirales</taxon>
        <taxon>Saprospiraceae</taxon>
        <taxon>Candidatus Defluviibacterium</taxon>
    </lineage>
</organism>
<keyword evidence="1" id="KW-0812">Transmembrane</keyword>
<feature type="transmembrane region" description="Helical" evidence="1">
    <location>
        <begin position="99"/>
        <end position="119"/>
    </location>
</feature>
<reference evidence="2 3" key="1">
    <citation type="submission" date="2020-10" db="EMBL/GenBank/DDBJ databases">
        <title>Connecting structure to function with the recovery of over 1000 high-quality activated sludge metagenome-assembled genomes encoding full-length rRNA genes using long-read sequencing.</title>
        <authorList>
            <person name="Singleton C.M."/>
            <person name="Petriglieri F."/>
            <person name="Kristensen J.M."/>
            <person name="Kirkegaard R.H."/>
            <person name="Michaelsen T.Y."/>
            <person name="Andersen M.H."/>
            <person name="Karst S.M."/>
            <person name="Dueholm M.S."/>
            <person name="Nielsen P.H."/>
            <person name="Albertsen M."/>
        </authorList>
    </citation>
    <scope>NUCLEOTIDE SEQUENCE [LARGE SCALE GENOMIC DNA]</scope>
    <source>
        <strain evidence="2">Ribe_18-Q3-R11-54_BAT3C.373</strain>
    </source>
</reference>
<sequence>MSKIKYTKFFRYLLAFLHLFLGINGLIGGLLFMMRPDGSYLQMDSTWLKHSLFSNFFIPGLLLFTFIGLMSILTCYGVFTNKENNYFNVLNIYSDRNWAWTYSLYSGIITIVWINIQMILTSFFWLQPIIIFIGLAIIVLTLVPGVMDYYQLLKTQNA</sequence>
<keyword evidence="1" id="KW-1133">Transmembrane helix</keyword>
<protein>
    <submittedName>
        <fullName evidence="2">Uncharacterized protein</fullName>
    </submittedName>
</protein>
<evidence type="ECO:0000256" key="1">
    <source>
        <dbReference type="SAM" id="Phobius"/>
    </source>
</evidence>
<dbReference type="EMBL" id="JADKFW010000004">
    <property type="protein sequence ID" value="MBK9717348.1"/>
    <property type="molecule type" value="Genomic_DNA"/>
</dbReference>
<gene>
    <name evidence="2" type="ORF">IPO85_07525</name>
</gene>
<evidence type="ECO:0000313" key="3">
    <source>
        <dbReference type="Proteomes" id="UP000808349"/>
    </source>
</evidence>
<comment type="caution">
    <text evidence="2">The sequence shown here is derived from an EMBL/GenBank/DDBJ whole genome shotgun (WGS) entry which is preliminary data.</text>
</comment>
<name>A0A9D7S7T1_9BACT</name>
<proteinExistence type="predicted"/>
<dbReference type="AlphaFoldDB" id="A0A9D7S7T1"/>
<evidence type="ECO:0000313" key="2">
    <source>
        <dbReference type="EMBL" id="MBK9717348.1"/>
    </source>
</evidence>
<feature type="transmembrane region" description="Helical" evidence="1">
    <location>
        <begin position="12"/>
        <end position="33"/>
    </location>
</feature>
<dbReference type="Proteomes" id="UP000808349">
    <property type="component" value="Unassembled WGS sequence"/>
</dbReference>